<dbReference type="Proteomes" id="UP000266313">
    <property type="component" value="Chromosome"/>
</dbReference>
<evidence type="ECO:0000313" key="1">
    <source>
        <dbReference type="EMBL" id="BBA32378.1"/>
    </source>
</evidence>
<dbReference type="InterPro" id="IPR002347">
    <property type="entry name" value="SDR_fam"/>
</dbReference>
<dbReference type="KEGG" id="mmai:sS8_0410"/>
<proteinExistence type="predicted"/>
<evidence type="ECO:0000313" key="2">
    <source>
        <dbReference type="Proteomes" id="UP000266313"/>
    </source>
</evidence>
<dbReference type="RefSeq" id="WP_119628182.1">
    <property type="nucleotide sequence ID" value="NZ_AP017928.1"/>
</dbReference>
<dbReference type="AlphaFoldDB" id="A0A286P406"/>
<protein>
    <submittedName>
        <fullName evidence="1">Short-chain dehydrogenase/reductase SDR</fullName>
    </submittedName>
</protein>
<organism evidence="1 2">
    <name type="scientific">Methylocaldum marinum</name>
    <dbReference type="NCBI Taxonomy" id="1432792"/>
    <lineage>
        <taxon>Bacteria</taxon>
        <taxon>Pseudomonadati</taxon>
        <taxon>Pseudomonadota</taxon>
        <taxon>Gammaproteobacteria</taxon>
        <taxon>Methylococcales</taxon>
        <taxon>Methylococcaceae</taxon>
        <taxon>Methylocaldum</taxon>
    </lineage>
</organism>
<dbReference type="PANTHER" id="PTHR43431">
    <property type="entry name" value="OXIDOREDUCTASE, SHORT CHAIN DEHYDROGENASE/REDUCTASE FAMILY (AFU_ORTHOLOGUE AFUA_5G14000)"/>
    <property type="match status" value="1"/>
</dbReference>
<name>A0A286P406_9GAMM</name>
<keyword evidence="2" id="KW-1185">Reference proteome</keyword>
<dbReference type="PRINTS" id="PR00081">
    <property type="entry name" value="GDHRDH"/>
</dbReference>
<reference evidence="1 2" key="1">
    <citation type="submission" date="2016-12" db="EMBL/GenBank/DDBJ databases">
        <title>Genome sequencing of Methylocaldum marinum.</title>
        <authorList>
            <person name="Takeuchi M."/>
            <person name="Kamagata Y."/>
            <person name="Hiraoka S."/>
            <person name="Oshima K."/>
            <person name="Hattori M."/>
            <person name="Iwasaki W."/>
        </authorList>
    </citation>
    <scope>NUCLEOTIDE SEQUENCE [LARGE SCALE GENOMIC DNA]</scope>
    <source>
        <strain evidence="1 2">S8</strain>
    </source>
</reference>
<sequence length="243" mass="26386">MNDRKAVVIGVGPSQGLGAALARRFAREGLKVYVAGRTPQKLEQIAMEIRAAGGQAIPIATDATVEGEVISLFDSVSGDPGELDIVVCNVDSNQRAPLLETSGDMFRQLWLQNAYAGFLVGREAARIMTRQRHGTLFFTGASASLRARPPFTAFAAAKSALRALAQGMAREFGPQGIHVVHVIIDGVINGERSRNAFTEFVAQKGADGLLDLDAIADTYWLLHKQQRSAWTHELDLRPFKEPF</sequence>
<dbReference type="OrthoDB" id="5513072at2"/>
<dbReference type="InterPro" id="IPR036291">
    <property type="entry name" value="NAD(P)-bd_dom_sf"/>
</dbReference>
<dbReference type="Gene3D" id="3.40.50.720">
    <property type="entry name" value="NAD(P)-binding Rossmann-like Domain"/>
    <property type="match status" value="1"/>
</dbReference>
<accession>A0A286P406</accession>
<dbReference type="Pfam" id="PF00106">
    <property type="entry name" value="adh_short"/>
    <property type="match status" value="1"/>
</dbReference>
<gene>
    <name evidence="1" type="ORF">sS8_0410</name>
</gene>
<dbReference type="SUPFAM" id="SSF51735">
    <property type="entry name" value="NAD(P)-binding Rossmann-fold domains"/>
    <property type="match status" value="1"/>
</dbReference>
<dbReference type="PANTHER" id="PTHR43431:SF7">
    <property type="entry name" value="OXIDOREDUCTASE, SHORT CHAIN DEHYDROGENASE_REDUCTASE FAMILY (AFU_ORTHOLOGUE AFUA_5G14000)"/>
    <property type="match status" value="1"/>
</dbReference>
<dbReference type="EMBL" id="AP017928">
    <property type="protein sequence ID" value="BBA32378.1"/>
    <property type="molecule type" value="Genomic_DNA"/>
</dbReference>